<keyword evidence="4" id="KW-1185">Reference proteome</keyword>
<gene>
    <name evidence="3" type="ORF">SAMN06265827_104173</name>
</gene>
<dbReference type="STRING" id="1413210.U472_00790"/>
<evidence type="ECO:0000256" key="1">
    <source>
        <dbReference type="ARBA" id="ARBA00044755"/>
    </source>
</evidence>
<accession>A0A285G2A7</accession>
<dbReference type="RefSeq" id="WP_097016808.1">
    <property type="nucleotide sequence ID" value="NZ_OBDZ01000004.1"/>
</dbReference>
<dbReference type="AlphaFoldDB" id="A0A285G2A7"/>
<dbReference type="PANTHER" id="PTHR35024:SF4">
    <property type="entry name" value="POLYMER-FORMING CYTOSKELETAL PROTEIN"/>
    <property type="match status" value="1"/>
</dbReference>
<dbReference type="EMBL" id="OBDZ01000004">
    <property type="protein sequence ID" value="SNY17657.1"/>
    <property type="molecule type" value="Genomic_DNA"/>
</dbReference>
<comment type="similarity">
    <text evidence="1">Belongs to the bactofilin family.</text>
</comment>
<dbReference type="PANTHER" id="PTHR35024">
    <property type="entry name" value="HYPOTHETICAL CYTOSOLIC PROTEIN"/>
    <property type="match status" value="1"/>
</dbReference>
<reference evidence="4" key="1">
    <citation type="submission" date="2017-09" db="EMBL/GenBank/DDBJ databases">
        <authorList>
            <person name="Varghese N."/>
            <person name="Submissions S."/>
        </authorList>
    </citation>
    <scope>NUCLEOTIDE SEQUENCE [LARGE SCALE GENOMIC DNA]</scope>
    <source>
        <strain evidence="4">MSL47</strain>
    </source>
</reference>
<feature type="compositionally biased region" description="Low complexity" evidence="2">
    <location>
        <begin position="142"/>
        <end position="151"/>
    </location>
</feature>
<sequence>MFGKKKKKKAKGIGTIISAGTKVEGVIEVAESIRIDGELEGQLIVNGDIYVGKEGRLTANVQGDNIMIAGVIEGNVKAEGKLEIVETGKLIGDISISNLIIHDGATFQGNSTSKAEIDQKISESKKTLDKKGKEEVTDNKSKQSSNNNSNNGFKRLEEDKDKKND</sequence>
<protein>
    <submittedName>
        <fullName evidence="3">Protein CcmA, bactofilin family</fullName>
    </submittedName>
</protein>
<name>A0A285G2A7_9FIRM</name>
<dbReference type="OrthoDB" id="9802488at2"/>
<proteinExistence type="inferred from homology"/>
<feature type="compositionally biased region" description="Basic and acidic residues" evidence="2">
    <location>
        <begin position="154"/>
        <end position="165"/>
    </location>
</feature>
<evidence type="ECO:0000256" key="2">
    <source>
        <dbReference type="SAM" id="MobiDB-lite"/>
    </source>
</evidence>
<evidence type="ECO:0000313" key="4">
    <source>
        <dbReference type="Proteomes" id="UP000219573"/>
    </source>
</evidence>
<dbReference type="Pfam" id="PF04519">
    <property type="entry name" value="Bactofilin"/>
    <property type="match status" value="1"/>
</dbReference>
<dbReference type="InterPro" id="IPR007607">
    <property type="entry name" value="BacA/B"/>
</dbReference>
<feature type="compositionally biased region" description="Basic and acidic residues" evidence="2">
    <location>
        <begin position="115"/>
        <end position="141"/>
    </location>
</feature>
<evidence type="ECO:0000313" key="3">
    <source>
        <dbReference type="EMBL" id="SNY17657.1"/>
    </source>
</evidence>
<dbReference type="Proteomes" id="UP000219573">
    <property type="component" value="Unassembled WGS sequence"/>
</dbReference>
<organism evidence="3 4">
    <name type="scientific">Orenia metallireducens</name>
    <dbReference type="NCBI Taxonomy" id="1413210"/>
    <lineage>
        <taxon>Bacteria</taxon>
        <taxon>Bacillati</taxon>
        <taxon>Bacillota</taxon>
        <taxon>Clostridia</taxon>
        <taxon>Halanaerobiales</taxon>
        <taxon>Halobacteroidaceae</taxon>
        <taxon>Orenia</taxon>
    </lineage>
</organism>
<feature type="region of interest" description="Disordered" evidence="2">
    <location>
        <begin position="111"/>
        <end position="165"/>
    </location>
</feature>